<accession>A0A1I9GBW0</accession>
<protein>
    <submittedName>
        <fullName evidence="1">Bm12710</fullName>
    </submittedName>
</protein>
<evidence type="ECO:0000313" key="1">
    <source>
        <dbReference type="EMBL" id="CDQ08366.1"/>
    </source>
</evidence>
<sequence length="72" mass="7673">MEPNVCQKGIGLQPRGLEPQKCLLLTIVWPGEAGPPLPLLCSYTGSLVRAEQKLQGPKILGSSSHQSLAPHC</sequence>
<gene>
    <name evidence="1" type="primary">Bm12710</name>
    <name evidence="1" type="ORF">BM_Bm12710</name>
</gene>
<reference evidence="1" key="2">
    <citation type="submission" date="2012-12" db="EMBL/GenBank/DDBJ databases">
        <authorList>
            <consortium name="WormBase Consortium"/>
            <person name="Ghedin E."/>
            <person name="Paulini M."/>
        </authorList>
    </citation>
    <scope>NUCLEOTIDE SEQUENCE</scope>
    <source>
        <strain evidence="1">FR3</strain>
    </source>
</reference>
<reference evidence="1" key="1">
    <citation type="journal article" date="2007" name="Science">
        <title>Draft genome of the filarial nematode parasite Brugia malayi.</title>
        <authorList>
            <person name="Ghedin E."/>
            <person name="Wang S."/>
            <person name="Spiro D."/>
            <person name="Caler E."/>
            <person name="Zhao Q."/>
            <person name="Crabtree J."/>
            <person name="Allen J.E."/>
            <person name="Delcher A.L."/>
            <person name="Guiliano D.B."/>
            <person name="Miranda-Saavedra D."/>
            <person name="Angiuoli S.V."/>
            <person name="Creasy T."/>
            <person name="Amedeo P."/>
            <person name="Haas B."/>
            <person name="El-Sayed N.M."/>
            <person name="Wortman J.R."/>
            <person name="Feldblyum T."/>
            <person name="Tallon L."/>
            <person name="Schatz M."/>
            <person name="Shumway M."/>
            <person name="Koo H."/>
            <person name="Salzberg S.L."/>
            <person name="Schobel S."/>
            <person name="Pertea M."/>
            <person name="Pop M."/>
            <person name="White O."/>
            <person name="Barton G.J."/>
            <person name="Carlow C.K."/>
            <person name="Crawford M.J."/>
            <person name="Daub J."/>
            <person name="Dimmic M.W."/>
            <person name="Estes C.F."/>
            <person name="Foster J.M."/>
            <person name="Ganatra M."/>
            <person name="Gregory W.F."/>
            <person name="Johnson N.M."/>
            <person name="Jin J."/>
            <person name="Komuniecki R."/>
            <person name="Korf I."/>
            <person name="Kumar S."/>
            <person name="Laney S."/>
            <person name="Li B.W."/>
            <person name="Li W."/>
            <person name="Lindblom T.H."/>
            <person name="Lustigman S."/>
            <person name="Ma D."/>
            <person name="Maina C.V."/>
            <person name="Martin D.M."/>
            <person name="McCarter J.P."/>
            <person name="McReynolds L."/>
            <person name="Mitreva M."/>
            <person name="Nutman T.B."/>
            <person name="Parkinson J."/>
            <person name="Peregrin-Alvarez J.M."/>
            <person name="Poole C."/>
            <person name="Ren Q."/>
            <person name="Saunders L."/>
            <person name="Sluder A.E."/>
            <person name="Smith K."/>
            <person name="Stanke M."/>
            <person name="Unnasch T.R."/>
            <person name="Ware J."/>
            <person name="Wei A.D."/>
            <person name="Weil G."/>
            <person name="Williams D.J."/>
            <person name="Zhang Y."/>
            <person name="Williams S.A."/>
            <person name="Fraser-Liggett C."/>
            <person name="Slatko B."/>
            <person name="Blaxter M.L."/>
            <person name="Scott A.L."/>
        </authorList>
    </citation>
    <scope>NUCLEOTIDE SEQUENCE</scope>
    <source>
        <strain evidence="1">FR3</strain>
    </source>
</reference>
<name>A0A1I9GBW0_BRUMA</name>
<organism evidence="1">
    <name type="scientific">Brugia malayi</name>
    <name type="common">Filarial nematode worm</name>
    <dbReference type="NCBI Taxonomy" id="6279"/>
    <lineage>
        <taxon>Eukaryota</taxon>
        <taxon>Metazoa</taxon>
        <taxon>Ecdysozoa</taxon>
        <taxon>Nematoda</taxon>
        <taxon>Chromadorea</taxon>
        <taxon>Rhabditida</taxon>
        <taxon>Spirurina</taxon>
        <taxon>Spiruromorpha</taxon>
        <taxon>Filarioidea</taxon>
        <taxon>Onchocercidae</taxon>
        <taxon>Brugia</taxon>
    </lineage>
</organism>
<dbReference type="EMBL" id="LN864187">
    <property type="protein sequence ID" value="CDQ08366.1"/>
    <property type="molecule type" value="Genomic_DNA"/>
</dbReference>
<proteinExistence type="predicted"/>
<dbReference type="AlphaFoldDB" id="A0A1I9GBW0"/>